<evidence type="ECO:0000256" key="1">
    <source>
        <dbReference type="SAM" id="MobiDB-lite"/>
    </source>
</evidence>
<gene>
    <name evidence="2" type="ORF">FJU11_14430</name>
</gene>
<dbReference type="RefSeq" id="WP_141167779.1">
    <property type="nucleotide sequence ID" value="NZ_VHLH01000029.1"/>
</dbReference>
<proteinExistence type="predicted"/>
<dbReference type="Pfam" id="PF04748">
    <property type="entry name" value="Polysacc_deac_2"/>
    <property type="match status" value="1"/>
</dbReference>
<name>A0A506TWV6_9HYPH</name>
<feature type="compositionally biased region" description="Low complexity" evidence="1">
    <location>
        <begin position="45"/>
        <end position="90"/>
    </location>
</feature>
<dbReference type="InterPro" id="IPR006837">
    <property type="entry name" value="Divergent_DAC"/>
</dbReference>
<evidence type="ECO:0000313" key="3">
    <source>
        <dbReference type="Proteomes" id="UP000320314"/>
    </source>
</evidence>
<evidence type="ECO:0000313" key="2">
    <source>
        <dbReference type="EMBL" id="TPW26522.1"/>
    </source>
</evidence>
<feature type="region of interest" description="Disordered" evidence="1">
    <location>
        <begin position="41"/>
        <end position="114"/>
    </location>
</feature>
<dbReference type="InterPro" id="IPR011330">
    <property type="entry name" value="Glyco_hydro/deAcase_b/a-brl"/>
</dbReference>
<dbReference type="PANTHER" id="PTHR30105:SF2">
    <property type="entry name" value="DIVERGENT POLYSACCHARIDE DEACETYLASE SUPERFAMILY"/>
    <property type="match status" value="1"/>
</dbReference>
<dbReference type="PANTHER" id="PTHR30105">
    <property type="entry name" value="UNCHARACTERIZED YIBQ-RELATED"/>
    <property type="match status" value="1"/>
</dbReference>
<feature type="compositionally biased region" description="Polar residues" evidence="1">
    <location>
        <begin position="98"/>
        <end position="114"/>
    </location>
</feature>
<dbReference type="SUPFAM" id="SSF88713">
    <property type="entry name" value="Glycoside hydrolase/deacetylase"/>
    <property type="match status" value="1"/>
</dbReference>
<dbReference type="OrthoDB" id="9784811at2"/>
<reference evidence="2 3" key="1">
    <citation type="submission" date="2019-06" db="EMBL/GenBank/DDBJ databases">
        <authorList>
            <person name="Li M."/>
        </authorList>
    </citation>
    <scope>NUCLEOTIDE SEQUENCE [LARGE SCALE GENOMIC DNA]</scope>
    <source>
        <strain evidence="2 3">BGMRC6574</strain>
    </source>
</reference>
<sequence length="417" mass="42395">MRVFAGVFVAGLVIGGSIFTALDRPVFGSGRNGSLVIASRKGEPAKPASASAPTPAPSKHAAAPSTATPAPSKHAAAPSTASPAPANAHAVETKRPVPSTTPGTMQSASAEGQQSLDGMKLMHVGGNDTGPAVVAPGEYDTGGLSYNPAASLTHQSDFGPLPVKGPDGTRPMDAYARTAATGSGAPVAIVVGGLGLSQTGTQRAIDELPSGVTLGFSPNGNSLHRWLQAARKAGHEVILQVPMQPYGYPANSPGPHTLTAEAASKDELGELHRAMGRITNYAGVMNYMGGRLLSDADALKPVLNDIDARGLYFLDDGSAAQSRVATMAARIGMPYAVADLTLDEGSGRSAVEDALDKLADRAHRQGSAIGVASAFPTTISAVADWAAAAQANGIRLVGVSHLVHRPDTDTQLQGNAE</sequence>
<dbReference type="AlphaFoldDB" id="A0A506TWV6"/>
<accession>A0A506TWV6</accession>
<protein>
    <submittedName>
        <fullName evidence="2">Divergent polysaccharide deacetylase family protein</fullName>
    </submittedName>
</protein>
<comment type="caution">
    <text evidence="2">The sequence shown here is derived from an EMBL/GenBank/DDBJ whole genome shotgun (WGS) entry which is preliminary data.</text>
</comment>
<keyword evidence="3" id="KW-1185">Reference proteome</keyword>
<dbReference type="CDD" id="cd10936">
    <property type="entry name" value="CE4_DAC2"/>
    <property type="match status" value="1"/>
</dbReference>
<dbReference type="Gene3D" id="3.20.20.370">
    <property type="entry name" value="Glycoside hydrolase/deacetylase"/>
    <property type="match status" value="1"/>
</dbReference>
<dbReference type="GO" id="GO:0005975">
    <property type="term" value="P:carbohydrate metabolic process"/>
    <property type="evidence" value="ECO:0007669"/>
    <property type="project" value="InterPro"/>
</dbReference>
<dbReference type="EMBL" id="VHLH01000029">
    <property type="protein sequence ID" value="TPW26522.1"/>
    <property type="molecule type" value="Genomic_DNA"/>
</dbReference>
<organism evidence="2 3">
    <name type="scientific">Pararhizobium mangrovi</name>
    <dbReference type="NCBI Taxonomy" id="2590452"/>
    <lineage>
        <taxon>Bacteria</taxon>
        <taxon>Pseudomonadati</taxon>
        <taxon>Pseudomonadota</taxon>
        <taxon>Alphaproteobacteria</taxon>
        <taxon>Hyphomicrobiales</taxon>
        <taxon>Rhizobiaceae</taxon>
        <taxon>Rhizobium/Agrobacterium group</taxon>
        <taxon>Pararhizobium</taxon>
    </lineage>
</organism>
<dbReference type="Proteomes" id="UP000320314">
    <property type="component" value="Unassembled WGS sequence"/>
</dbReference>